<comment type="caution">
    <text evidence="3">The sequence shown here is derived from an EMBL/GenBank/DDBJ whole genome shotgun (WGS) entry which is preliminary data.</text>
</comment>
<dbReference type="EMBL" id="AMZH03000189">
    <property type="protein sequence ID" value="RRT85040.1"/>
    <property type="molecule type" value="Genomic_DNA"/>
</dbReference>
<feature type="chain" id="PRO_5019330825" description="Peptidase M20 dimerisation domain-containing protein" evidence="2">
    <location>
        <begin position="27"/>
        <end position="184"/>
    </location>
</feature>
<name>A0A427B943_ENSVE</name>
<keyword evidence="2" id="KW-0732">Signal</keyword>
<evidence type="ECO:0000313" key="4">
    <source>
        <dbReference type="Proteomes" id="UP000287651"/>
    </source>
</evidence>
<evidence type="ECO:0000256" key="2">
    <source>
        <dbReference type="SAM" id="SignalP"/>
    </source>
</evidence>
<dbReference type="PANTHER" id="PTHR11014:SF140">
    <property type="entry name" value="IAA-AMINO ACID HYDROLASE ILR1-LIKE 3"/>
    <property type="match status" value="1"/>
</dbReference>
<dbReference type="PANTHER" id="PTHR11014">
    <property type="entry name" value="PEPTIDASE M20 FAMILY MEMBER"/>
    <property type="match status" value="1"/>
</dbReference>
<evidence type="ECO:0008006" key="5">
    <source>
        <dbReference type="Google" id="ProtNLM"/>
    </source>
</evidence>
<dbReference type="AlphaFoldDB" id="A0A427B943"/>
<dbReference type="GO" id="GO:0016787">
    <property type="term" value="F:hydrolase activity"/>
    <property type="evidence" value="ECO:0007669"/>
    <property type="project" value="InterPro"/>
</dbReference>
<reference evidence="3 4" key="1">
    <citation type="journal article" date="2014" name="Agronomy (Basel)">
        <title>A Draft Genome Sequence for Ensete ventricosum, the Drought-Tolerant Tree Against Hunger.</title>
        <authorList>
            <person name="Harrison J."/>
            <person name="Moore K.A."/>
            <person name="Paszkiewicz K."/>
            <person name="Jones T."/>
            <person name="Grant M."/>
            <person name="Ambacheew D."/>
            <person name="Muzemil S."/>
            <person name="Studholme D.J."/>
        </authorList>
    </citation>
    <scope>NUCLEOTIDE SEQUENCE [LARGE SCALE GENOMIC DNA]</scope>
</reference>
<accession>A0A427B943</accession>
<dbReference type="Proteomes" id="UP000287651">
    <property type="component" value="Unassembled WGS sequence"/>
</dbReference>
<dbReference type="InterPro" id="IPR017439">
    <property type="entry name" value="Amidohydrolase"/>
</dbReference>
<comment type="function">
    <text evidence="1">Hydrolyzes certain amino acid conjugates of the plant growth regulator indole-3-acetic acid (IAA).</text>
</comment>
<gene>
    <name evidence="3" type="ORF">B296_00002464</name>
</gene>
<dbReference type="InterPro" id="IPR002933">
    <property type="entry name" value="Peptidase_M20"/>
</dbReference>
<evidence type="ECO:0000256" key="1">
    <source>
        <dbReference type="ARBA" id="ARBA00003007"/>
    </source>
</evidence>
<sequence length="184" mass="20272">MGSLPHPDLHLPLLILFLSLTPLASSTPDYDAEELLRSANEDKEWLVSVRRRIHEHPELRFQEHNTSALIRAQLECLGVPYSFPYAGTGVVAQVGSGEPPVVALRADMDALPLQELVDWEHKSKNDGVMHGCGHDAHVAMLLGAAKLLNQRQSKLKVVSFFVALLIRCTVLCSGRGYSNVLLFA</sequence>
<feature type="signal peptide" evidence="2">
    <location>
        <begin position="1"/>
        <end position="26"/>
    </location>
</feature>
<organism evidence="3 4">
    <name type="scientific">Ensete ventricosum</name>
    <name type="common">Abyssinian banana</name>
    <name type="synonym">Musa ensete</name>
    <dbReference type="NCBI Taxonomy" id="4639"/>
    <lineage>
        <taxon>Eukaryota</taxon>
        <taxon>Viridiplantae</taxon>
        <taxon>Streptophyta</taxon>
        <taxon>Embryophyta</taxon>
        <taxon>Tracheophyta</taxon>
        <taxon>Spermatophyta</taxon>
        <taxon>Magnoliopsida</taxon>
        <taxon>Liliopsida</taxon>
        <taxon>Zingiberales</taxon>
        <taxon>Musaceae</taxon>
        <taxon>Ensete</taxon>
    </lineage>
</organism>
<dbReference type="SUPFAM" id="SSF53187">
    <property type="entry name" value="Zn-dependent exopeptidases"/>
    <property type="match status" value="1"/>
</dbReference>
<proteinExistence type="predicted"/>
<protein>
    <recommendedName>
        <fullName evidence="5">Peptidase M20 dimerisation domain-containing protein</fullName>
    </recommendedName>
</protein>
<evidence type="ECO:0000313" key="3">
    <source>
        <dbReference type="EMBL" id="RRT85040.1"/>
    </source>
</evidence>
<dbReference type="Pfam" id="PF01546">
    <property type="entry name" value="Peptidase_M20"/>
    <property type="match status" value="1"/>
</dbReference>
<dbReference type="Gene3D" id="3.40.630.10">
    <property type="entry name" value="Zn peptidases"/>
    <property type="match status" value="1"/>
</dbReference>